<evidence type="ECO:0000313" key="2">
    <source>
        <dbReference type="EMBL" id="RBP16779.1"/>
    </source>
</evidence>
<dbReference type="AlphaFoldDB" id="A0A366FST6"/>
<accession>A0A366FST6</accession>
<dbReference type="Proteomes" id="UP000253529">
    <property type="component" value="Unassembled WGS sequence"/>
</dbReference>
<evidence type="ECO:0000256" key="1">
    <source>
        <dbReference type="SAM" id="MobiDB-lite"/>
    </source>
</evidence>
<protein>
    <submittedName>
        <fullName evidence="2">Uncharacterized protein</fullName>
    </submittedName>
</protein>
<feature type="compositionally biased region" description="Low complexity" evidence="1">
    <location>
        <begin position="75"/>
        <end position="84"/>
    </location>
</feature>
<keyword evidence="3" id="KW-1185">Reference proteome</keyword>
<feature type="compositionally biased region" description="Pro residues" evidence="1">
    <location>
        <begin position="85"/>
        <end position="94"/>
    </location>
</feature>
<evidence type="ECO:0000313" key="3">
    <source>
        <dbReference type="Proteomes" id="UP000253529"/>
    </source>
</evidence>
<sequence length="122" mass="12124">MNVCTREGLPGARAPKSADVGNFLSRTVAAMVVAAVVQGAAASALAGQPGVVSQPGAWHGHHVWRGAHAHGAWRGGAAPSVGAGVPPPPELPPITAPPRPYGGCLPTAPRYDSYGAYVAGGC</sequence>
<dbReference type="EMBL" id="QNRK01000004">
    <property type="protein sequence ID" value="RBP16779.1"/>
    <property type="molecule type" value="Genomic_DNA"/>
</dbReference>
<reference evidence="2 3" key="1">
    <citation type="submission" date="2018-06" db="EMBL/GenBank/DDBJ databases">
        <title>Genomic Encyclopedia of Type Strains, Phase IV (KMG-IV): sequencing the most valuable type-strain genomes for metagenomic binning, comparative biology and taxonomic classification.</title>
        <authorList>
            <person name="Goeker M."/>
        </authorList>
    </citation>
    <scope>NUCLEOTIDE SEQUENCE [LARGE SCALE GENOMIC DNA]</scope>
    <source>
        <strain evidence="2 3">DSM 24875</strain>
    </source>
</reference>
<organism evidence="2 3">
    <name type="scientific">Roseiarcus fermentans</name>
    <dbReference type="NCBI Taxonomy" id="1473586"/>
    <lineage>
        <taxon>Bacteria</taxon>
        <taxon>Pseudomonadati</taxon>
        <taxon>Pseudomonadota</taxon>
        <taxon>Alphaproteobacteria</taxon>
        <taxon>Hyphomicrobiales</taxon>
        <taxon>Roseiarcaceae</taxon>
        <taxon>Roseiarcus</taxon>
    </lineage>
</organism>
<dbReference type="RefSeq" id="WP_113888023.1">
    <property type="nucleotide sequence ID" value="NZ_QNRK01000004.1"/>
</dbReference>
<comment type="caution">
    <text evidence="2">The sequence shown here is derived from an EMBL/GenBank/DDBJ whole genome shotgun (WGS) entry which is preliminary data.</text>
</comment>
<proteinExistence type="predicted"/>
<name>A0A366FST6_9HYPH</name>
<feature type="region of interest" description="Disordered" evidence="1">
    <location>
        <begin position="75"/>
        <end position="94"/>
    </location>
</feature>
<gene>
    <name evidence="2" type="ORF">DFR50_10456</name>
</gene>